<feature type="compositionally biased region" description="Basic residues" evidence="1">
    <location>
        <begin position="1"/>
        <end position="13"/>
    </location>
</feature>
<dbReference type="InterPro" id="IPR015330">
    <property type="entry name" value="DNA_primase/pol_bifunc_N"/>
</dbReference>
<reference evidence="3 4" key="1">
    <citation type="submission" date="2017-08" db="EMBL/GenBank/DDBJ databases">
        <title>Infants hospitalized years apart are colonized by the same room-sourced microbial strains.</title>
        <authorList>
            <person name="Brooks B."/>
            <person name="Olm M.R."/>
            <person name="Firek B.A."/>
            <person name="Baker R."/>
            <person name="Thomas B.C."/>
            <person name="Morowitz M.J."/>
            <person name="Banfield J.F."/>
        </authorList>
    </citation>
    <scope>NUCLEOTIDE SEQUENCE [LARGE SCALE GENOMIC DNA]</scope>
    <source>
        <strain evidence="3">S2_003_000_R2_11</strain>
    </source>
</reference>
<evidence type="ECO:0000313" key="3">
    <source>
        <dbReference type="EMBL" id="PZQ97122.1"/>
    </source>
</evidence>
<dbReference type="InterPro" id="IPR025048">
    <property type="entry name" value="DUF3987"/>
</dbReference>
<evidence type="ECO:0000259" key="2">
    <source>
        <dbReference type="SMART" id="SM00943"/>
    </source>
</evidence>
<dbReference type="CDD" id="cd04859">
    <property type="entry name" value="Prim_Pol"/>
    <property type="match status" value="1"/>
</dbReference>
<dbReference type="AlphaFoldDB" id="A0A2W5S815"/>
<dbReference type="SMART" id="SM00943">
    <property type="entry name" value="Prim-Pol"/>
    <property type="match status" value="1"/>
</dbReference>
<accession>A0A2W5S815</accession>
<proteinExistence type="predicted"/>
<protein>
    <recommendedName>
        <fullName evidence="2">DNA primase/polymerase bifunctional N-terminal domain-containing protein</fullName>
    </recommendedName>
</protein>
<dbReference type="SUPFAM" id="SSF56747">
    <property type="entry name" value="Prim-pol domain"/>
    <property type="match status" value="1"/>
</dbReference>
<gene>
    <name evidence="3" type="ORF">DI533_16425</name>
</gene>
<dbReference type="Pfam" id="PF09250">
    <property type="entry name" value="Prim-Pol"/>
    <property type="match status" value="1"/>
</dbReference>
<evidence type="ECO:0000313" key="4">
    <source>
        <dbReference type="Proteomes" id="UP000248975"/>
    </source>
</evidence>
<dbReference type="InterPro" id="IPR014819">
    <property type="entry name" value="PriCT_2"/>
</dbReference>
<evidence type="ECO:0000256" key="1">
    <source>
        <dbReference type="SAM" id="MobiDB-lite"/>
    </source>
</evidence>
<feature type="region of interest" description="Disordered" evidence="1">
    <location>
        <begin position="1"/>
        <end position="32"/>
    </location>
</feature>
<dbReference type="GO" id="GO:0016817">
    <property type="term" value="F:hydrolase activity, acting on acid anhydrides"/>
    <property type="evidence" value="ECO:0007669"/>
    <property type="project" value="InterPro"/>
</dbReference>
<sequence length="794" mass="85289">MGPVSRCRRHRLLRPPARAGGEGSQPARRDGAGGAVLMADTSWMARFGARLVTNGYAILPIGPGTKKPGRFQRGGWADYPEWNRHAERPTTEVEVATWATWPDCGIGIVGGAVAAVDIDIATDAELALQIEALARARLGDTPALRIGRAPKRMLVYRTAAPFRGIKRHPLEVLCLGQQFLAYADHPDTGAPYVWPDEGLADLDISGLPEITAEAAAAFIEEAYAMLPEALRQRGLRTAAPATVLRNHGQIGTLPAIRSALDWLPNDELDYDSWMRIGMALKGGLGDEGGEVFATWSAQAAKDVPATTARAWTSFKPGRIGAGTIYHLAMERGWQPDAALRLDGSVDPDGPHPAADLLARLEGSAPTVADPERPTCSLTIPDGLVGDLTGYMLATARRPQPLLSLGASLCAIGALMGRRYRTTSNLRSNLYVVGIADSGSGKNHAREIINEVFFEAGLAHHLGGNKIASGAGLLTALHRQPAILFQIDEFGMFLSAAADRKRSPRHITEILDNMTELFTAAGGIFLGAEYANRDGTNERRDINQPCLCVYGTTTPLHFWGALQGANVVDGSLARFLILPSDEDYPDENLAVGIRQAPPALIQALQLVAKGGGAVKGNLTGRTADQNTAVNPMTVPMSDTARARFAELSDALTEELRAAAGTAFTAILARIGENALKLALIVAVGRDPVRPEIDITAADWAIGFVRHYARRTMEAVERHVADTETEAHLKRLKEIVRAAGPKGITKSEITRASQWLKSRDRDEILLTLIESGDITTGMRGSSTKQAMVYRMARWGG</sequence>
<comment type="caution">
    <text evidence="3">The sequence shown here is derived from an EMBL/GenBank/DDBJ whole genome shotgun (WGS) entry which is preliminary data.</text>
</comment>
<organism evidence="3 4">
    <name type="scientific">Cereibacter sphaeroides</name>
    <name type="common">Rhodobacter sphaeroides</name>
    <dbReference type="NCBI Taxonomy" id="1063"/>
    <lineage>
        <taxon>Bacteria</taxon>
        <taxon>Pseudomonadati</taxon>
        <taxon>Pseudomonadota</taxon>
        <taxon>Alphaproteobacteria</taxon>
        <taxon>Rhodobacterales</taxon>
        <taxon>Paracoccaceae</taxon>
        <taxon>Cereibacter</taxon>
    </lineage>
</organism>
<dbReference type="Pfam" id="PF08707">
    <property type="entry name" value="PriCT_2"/>
    <property type="match status" value="1"/>
</dbReference>
<feature type="domain" description="DNA primase/polymerase bifunctional N-terminal" evidence="2">
    <location>
        <begin position="48"/>
        <end position="211"/>
    </location>
</feature>
<dbReference type="Pfam" id="PF13148">
    <property type="entry name" value="DUF3987"/>
    <property type="match status" value="1"/>
</dbReference>
<dbReference type="Proteomes" id="UP000248975">
    <property type="component" value="Unassembled WGS sequence"/>
</dbReference>
<dbReference type="EMBL" id="QFQS01000003">
    <property type="protein sequence ID" value="PZQ97122.1"/>
    <property type="molecule type" value="Genomic_DNA"/>
</dbReference>
<name>A0A2W5S815_CERSP</name>